<dbReference type="AlphaFoldDB" id="A0A1M5T713"/>
<accession>A0A1M5T713</accession>
<name>A0A1M5T713_9GAMM</name>
<dbReference type="Proteomes" id="UP000184268">
    <property type="component" value="Unassembled WGS sequence"/>
</dbReference>
<protein>
    <submittedName>
        <fullName evidence="1">Uncharacterized protein</fullName>
    </submittedName>
</protein>
<sequence>MDPESVKNFYRSSDEWLREMLAKCEQSHLAAMSDPSHSPAFTQDIMRLYRVLIGSTVELASKTLPPGISQAHEMHLRLALEELSVALSNIDHLGACRLTVSYTSKPSQEDMAAVDQFLEDIHNDLKLGTPNDELVEKWTQLINTRLQIHGDNRAILTVRGPNNTNNSTVN</sequence>
<gene>
    <name evidence="1" type="ORF">SAMN02745129_2015</name>
</gene>
<organism evidence="1 2">
    <name type="scientific">Ferrimonas marina</name>
    <dbReference type="NCBI Taxonomy" id="299255"/>
    <lineage>
        <taxon>Bacteria</taxon>
        <taxon>Pseudomonadati</taxon>
        <taxon>Pseudomonadota</taxon>
        <taxon>Gammaproteobacteria</taxon>
        <taxon>Alteromonadales</taxon>
        <taxon>Ferrimonadaceae</taxon>
        <taxon>Ferrimonas</taxon>
    </lineage>
</organism>
<proteinExistence type="predicted"/>
<keyword evidence="2" id="KW-1185">Reference proteome</keyword>
<dbReference type="STRING" id="299255.SAMN02745129_2015"/>
<dbReference type="EMBL" id="FQXG01000003">
    <property type="protein sequence ID" value="SHH46173.1"/>
    <property type="molecule type" value="Genomic_DNA"/>
</dbReference>
<reference evidence="1 2" key="1">
    <citation type="submission" date="2016-11" db="EMBL/GenBank/DDBJ databases">
        <authorList>
            <person name="Jaros S."/>
            <person name="Januszkiewicz K."/>
            <person name="Wedrychowicz H."/>
        </authorList>
    </citation>
    <scope>NUCLEOTIDE SEQUENCE [LARGE SCALE GENOMIC DNA]</scope>
    <source>
        <strain evidence="1 2">DSM 16917</strain>
    </source>
</reference>
<evidence type="ECO:0000313" key="1">
    <source>
        <dbReference type="EMBL" id="SHH46173.1"/>
    </source>
</evidence>
<dbReference type="RefSeq" id="WP_067663581.1">
    <property type="nucleotide sequence ID" value="NZ_FQXG01000003.1"/>
</dbReference>
<evidence type="ECO:0000313" key="2">
    <source>
        <dbReference type="Proteomes" id="UP000184268"/>
    </source>
</evidence>